<proteinExistence type="predicted"/>
<dbReference type="InterPro" id="IPR002645">
    <property type="entry name" value="STAS_dom"/>
</dbReference>
<evidence type="ECO:0000313" key="5">
    <source>
        <dbReference type="Proteomes" id="UP000238823"/>
    </source>
</evidence>
<dbReference type="SUPFAM" id="SSF55781">
    <property type="entry name" value="GAF domain-like"/>
    <property type="match status" value="1"/>
</dbReference>
<protein>
    <submittedName>
        <fullName evidence="4">RsbT co-antagonist protein RsbRA</fullName>
    </submittedName>
</protein>
<dbReference type="InterPro" id="IPR000014">
    <property type="entry name" value="PAS"/>
</dbReference>
<dbReference type="PROSITE" id="PS50801">
    <property type="entry name" value="STAS"/>
    <property type="match status" value="1"/>
</dbReference>
<dbReference type="EMBL" id="PVNL01000034">
    <property type="protein sequence ID" value="PRQ08893.1"/>
    <property type="molecule type" value="Genomic_DNA"/>
</dbReference>
<dbReference type="PANTHER" id="PTHR33745">
    <property type="entry name" value="RSBT ANTAGONIST PROTEIN RSBS-RELATED"/>
    <property type="match status" value="1"/>
</dbReference>
<dbReference type="InterPro" id="IPR000700">
    <property type="entry name" value="PAS-assoc_C"/>
</dbReference>
<reference evidence="4 5" key="1">
    <citation type="submission" date="2018-03" db="EMBL/GenBank/DDBJ databases">
        <title>Draft Genome Sequences of the Obligatory Marine Myxobacteria Enhygromyxa salina SWB007.</title>
        <authorList>
            <person name="Poehlein A."/>
            <person name="Moghaddam J.A."/>
            <person name="Harms H."/>
            <person name="Alanjari M."/>
            <person name="Koenig G.M."/>
            <person name="Daniel R."/>
            <person name="Schaeberle T.F."/>
        </authorList>
    </citation>
    <scope>NUCLEOTIDE SEQUENCE [LARGE SCALE GENOMIC DNA]</scope>
    <source>
        <strain evidence="4 5">SWB007</strain>
    </source>
</reference>
<dbReference type="InterPro" id="IPR051932">
    <property type="entry name" value="Bact_StressResp_Reg"/>
</dbReference>
<dbReference type="InterPro" id="IPR035965">
    <property type="entry name" value="PAS-like_dom_sf"/>
</dbReference>
<dbReference type="InterPro" id="IPR013656">
    <property type="entry name" value="PAS_4"/>
</dbReference>
<feature type="domain" description="PAC" evidence="2">
    <location>
        <begin position="270"/>
        <end position="322"/>
    </location>
</feature>
<dbReference type="Proteomes" id="UP000238823">
    <property type="component" value="Unassembled WGS sequence"/>
</dbReference>
<feature type="domain" description="STAS" evidence="3">
    <location>
        <begin position="339"/>
        <end position="450"/>
    </location>
</feature>
<name>A0A2S9YUY2_9BACT</name>
<evidence type="ECO:0000259" key="2">
    <source>
        <dbReference type="PROSITE" id="PS50113"/>
    </source>
</evidence>
<dbReference type="CDD" id="cd07041">
    <property type="entry name" value="STAS_RsbR_RsbS_like"/>
    <property type="match status" value="1"/>
</dbReference>
<dbReference type="SMART" id="SM00086">
    <property type="entry name" value="PAC"/>
    <property type="match status" value="1"/>
</dbReference>
<dbReference type="InterPro" id="IPR029016">
    <property type="entry name" value="GAF-like_dom_sf"/>
</dbReference>
<sequence>MNQEVDVEWGVALMRAHTELAQVAEPAEIVASLVRVCEPYGPKMIHLIYIHNDDDGEPETCEVVDVWGPDIEPPVSVMVGKRFRIADFGVGRAILAQRQLPLIVPNVAIDPQIAPVLEAFPGGVQAFVGLPLYSKRHSTWQGIVAFHWLEPHDPSPAERLLYELMRTTLAESISAERTLLAYREALQESQRQRTMLQLLLDNLPIGALVLRSTDGQQELINRTGRVVLGLDPDTGSFDHSGITFHQPGADEPIPEQDSTMRRALETGETCRDEVEVRRANGDRVLLELTASPLRYEADPVLRVVALFQDITAIRQSERERLAVQEELLLTQKIALAERSIPLIPIREDVLILPLIGSVDAERGHQLLETLVHLGGRSDVRAMIIDVTGTRNLDTAAAHVLMSAAQALRLRGVQPILTGIQSDAALTLVGLGIDFSGVVVRGTLQAGVAYATQEAALPAGSVEVSIPRRRPGGR</sequence>
<dbReference type="NCBIfam" id="TIGR00229">
    <property type="entry name" value="sensory_box"/>
    <property type="match status" value="1"/>
</dbReference>
<dbReference type="AlphaFoldDB" id="A0A2S9YUY2"/>
<gene>
    <name evidence="4" type="primary">rsbRA_2</name>
    <name evidence="4" type="ORF">ENSA7_13830</name>
</gene>
<dbReference type="PROSITE" id="PS50113">
    <property type="entry name" value="PAC"/>
    <property type="match status" value="1"/>
</dbReference>
<dbReference type="InterPro" id="IPR036513">
    <property type="entry name" value="STAS_dom_sf"/>
</dbReference>
<dbReference type="SUPFAM" id="SSF52091">
    <property type="entry name" value="SpoIIaa-like"/>
    <property type="match status" value="1"/>
</dbReference>
<dbReference type="InterPro" id="IPR001610">
    <property type="entry name" value="PAC"/>
</dbReference>
<organism evidence="4 5">
    <name type="scientific">Enhygromyxa salina</name>
    <dbReference type="NCBI Taxonomy" id="215803"/>
    <lineage>
        <taxon>Bacteria</taxon>
        <taxon>Pseudomonadati</taxon>
        <taxon>Myxococcota</taxon>
        <taxon>Polyangia</taxon>
        <taxon>Nannocystales</taxon>
        <taxon>Nannocystaceae</taxon>
        <taxon>Enhygromyxa</taxon>
    </lineage>
</organism>
<dbReference type="RefSeq" id="WP_106088429.1">
    <property type="nucleotide sequence ID" value="NZ_PVNL01000034.1"/>
</dbReference>
<dbReference type="CDD" id="cd00130">
    <property type="entry name" value="PAS"/>
    <property type="match status" value="1"/>
</dbReference>
<evidence type="ECO:0000256" key="1">
    <source>
        <dbReference type="ARBA" id="ARBA00022553"/>
    </source>
</evidence>
<dbReference type="Pfam" id="PF08448">
    <property type="entry name" value="PAS_4"/>
    <property type="match status" value="1"/>
</dbReference>
<accession>A0A2S9YUY2</accession>
<dbReference type="Gene3D" id="3.30.450.20">
    <property type="entry name" value="PAS domain"/>
    <property type="match status" value="1"/>
</dbReference>
<evidence type="ECO:0000313" key="4">
    <source>
        <dbReference type="EMBL" id="PRQ08893.1"/>
    </source>
</evidence>
<keyword evidence="1" id="KW-0597">Phosphoprotein</keyword>
<dbReference type="SUPFAM" id="SSF55785">
    <property type="entry name" value="PYP-like sensor domain (PAS domain)"/>
    <property type="match status" value="1"/>
</dbReference>
<comment type="caution">
    <text evidence="4">The sequence shown here is derived from an EMBL/GenBank/DDBJ whole genome shotgun (WGS) entry which is preliminary data.</text>
</comment>
<evidence type="ECO:0000259" key="3">
    <source>
        <dbReference type="PROSITE" id="PS50801"/>
    </source>
</evidence>
<dbReference type="OrthoDB" id="5511081at2"/>
<dbReference type="Pfam" id="PF01740">
    <property type="entry name" value="STAS"/>
    <property type="match status" value="1"/>
</dbReference>
<dbReference type="PANTHER" id="PTHR33745:SF3">
    <property type="entry name" value="RSBT CO-ANTAGONIST PROTEIN RSBRC"/>
    <property type="match status" value="1"/>
</dbReference>
<dbReference type="Gene3D" id="3.30.450.40">
    <property type="match status" value="1"/>
</dbReference>
<dbReference type="Gene3D" id="3.30.750.24">
    <property type="entry name" value="STAS domain"/>
    <property type="match status" value="1"/>
</dbReference>